<feature type="compositionally biased region" description="Polar residues" evidence="2">
    <location>
        <begin position="641"/>
        <end position="655"/>
    </location>
</feature>
<dbReference type="GO" id="GO:0008270">
    <property type="term" value="F:zinc ion binding"/>
    <property type="evidence" value="ECO:0007669"/>
    <property type="project" value="UniProtKB-KW"/>
</dbReference>
<dbReference type="PANTHER" id="PTHR46939">
    <property type="entry name" value="ZINC FINGER CCHC DOMAIN-CONTAINING PROTEIN 2"/>
    <property type="match status" value="1"/>
</dbReference>
<keyword evidence="1" id="KW-0863">Zinc-finger</keyword>
<evidence type="ECO:0000259" key="3">
    <source>
        <dbReference type="PROSITE" id="PS50158"/>
    </source>
</evidence>
<feature type="region of interest" description="Disordered" evidence="2">
    <location>
        <begin position="1010"/>
        <end position="1029"/>
    </location>
</feature>
<dbReference type="AlphaFoldDB" id="A0ABD1KCS3"/>
<accession>A0ABD1KCS3</accession>
<evidence type="ECO:0000256" key="2">
    <source>
        <dbReference type="SAM" id="MobiDB-lite"/>
    </source>
</evidence>
<evidence type="ECO:0000313" key="5">
    <source>
        <dbReference type="Proteomes" id="UP001591681"/>
    </source>
</evidence>
<sequence length="1029" mass="109912">MLEMKLPMRAAEEGDNSVEEEQENNDCNFHTHRFISKSVPCNNTDSGGRPACPLPQLNREAVFEWFGLHLSAPKRIEFMCGLLHMCQPFELRFLGSCLEELARKDFHILRDYEIKANSPTDLGLLVDVSDPLIDSKLLICLSLLGSENRECAEILFRTLSHVHSSLDLKNWGGSPPKLGDPKHDGARSPTNGGTESGKTGPTLEMEPGINLNSSLEQLALLFTMASLHPAFPFHQRETIRRQLDNVETAISESVKNGDIHQIEAQTDDFHKSTYLDKYTKRDRMQSSPSNTDAHSEDVHIEKIILKEFLASSREYSLEVLWSNQTSSTVTKSHVELENFFSKLSEGRCSAACERGLLSLLSQCDQHDPIDQERMLKEKLLSLPLDVRQMWAVCSFFLSDSSLPCCCQSSSTPAGSPCQSARHCSVYSETSSLEEAFSDLGLKPYGRAWMKHSSKGASRGRGQSSRRKGRCEHNRETNHIPSGAADPEVCGVCGAHSEQCCVCESYEKYSGLVGKMPRGRAPDADRERVRPGEVGERFMTSVHCRPSAAQKKRQDDGPDTYGETSSESSYSTTSSPQHLLHHASLQSEDDEDNDDDNDDRETKTDNVLQHTGTVRGRPSKGINGQMNPTLPSSFEKDPIQDANPSQGGSAGGSSFTEPAAALEPILVTPGKEQCSSATSSHPPNPVTLGNDAAQTGAPLAMGTVAPGSLSSLHPTPPLPSHPSLPLGVPTRAPSTGPTPSPALTRSTAHSDTASSATAVSHLHCSFTKYMPAPGQPQGSTSAPATPTGLPAGMGNATGTPVQLSAQPQASMQLHCSACGCGGSCGNSGGMAGGGGGHQVTTGFFLPAQQLAPRQMFGAAPLSFLLPLRGSSYPPSAPAHQNSPAHTTATAKPPAGGQPRPFYLHMGVHSAHTQAAHPAFPTRPLLHAHSEHLLAAQPGYSLAQIPAFNRFSFAPMFPSVTMMPGGGPPPPGPGGGGGGVKKAGNVSCYNCGMSGHYAQECKQPLADGGQPGGFRLKYISPSSSEALDKVD</sequence>
<keyword evidence="1" id="KW-0862">Zinc</keyword>
<reference evidence="4 5" key="1">
    <citation type="submission" date="2024-09" db="EMBL/GenBank/DDBJ databases">
        <title>A chromosome-level genome assembly of Gray's grenadier anchovy, Coilia grayii.</title>
        <authorList>
            <person name="Fu Z."/>
        </authorList>
    </citation>
    <scope>NUCLEOTIDE SEQUENCE [LARGE SCALE GENOMIC DNA]</scope>
    <source>
        <strain evidence="4">G4</strain>
        <tissue evidence="4">Muscle</tissue>
    </source>
</reference>
<feature type="compositionally biased region" description="Polar residues" evidence="2">
    <location>
        <begin position="731"/>
        <end position="742"/>
    </location>
</feature>
<feature type="region of interest" description="Disordered" evidence="2">
    <location>
        <begin position="669"/>
        <end position="755"/>
    </location>
</feature>
<dbReference type="Proteomes" id="UP001591681">
    <property type="component" value="Unassembled WGS sequence"/>
</dbReference>
<dbReference type="SUPFAM" id="SSF57756">
    <property type="entry name" value="Retrovirus zinc finger-like domains"/>
    <property type="match status" value="1"/>
</dbReference>
<comment type="caution">
    <text evidence="4">The sequence shown here is derived from an EMBL/GenBank/DDBJ whole genome shotgun (WGS) entry which is preliminary data.</text>
</comment>
<dbReference type="InterPro" id="IPR058599">
    <property type="entry name" value="PHAT_Smg/ZCCHC2-like"/>
</dbReference>
<keyword evidence="1" id="KW-0479">Metal-binding</keyword>
<feature type="domain" description="CCHC-type" evidence="3">
    <location>
        <begin position="986"/>
        <end position="1001"/>
    </location>
</feature>
<evidence type="ECO:0000313" key="4">
    <source>
        <dbReference type="EMBL" id="KAL2097001.1"/>
    </source>
</evidence>
<dbReference type="InterPro" id="IPR001878">
    <property type="entry name" value="Znf_CCHC"/>
</dbReference>
<name>A0ABD1KCS3_9TELE</name>
<dbReference type="Gene3D" id="4.10.60.10">
    <property type="entry name" value="Zinc finger, CCHC-type"/>
    <property type="match status" value="1"/>
</dbReference>
<dbReference type="Pfam" id="PF25479">
    <property type="entry name" value="Vts1"/>
    <property type="match status" value="1"/>
</dbReference>
<feature type="region of interest" description="Disordered" evidence="2">
    <location>
        <begin position="769"/>
        <end position="804"/>
    </location>
</feature>
<gene>
    <name evidence="4" type="ORF">ACEWY4_006208</name>
</gene>
<evidence type="ECO:0000256" key="1">
    <source>
        <dbReference type="PROSITE-ProRule" id="PRU00047"/>
    </source>
</evidence>
<dbReference type="EMBL" id="JBHFQA010000006">
    <property type="protein sequence ID" value="KAL2097001.1"/>
    <property type="molecule type" value="Genomic_DNA"/>
</dbReference>
<protein>
    <recommendedName>
        <fullName evidence="3">CCHC-type domain-containing protein</fullName>
    </recommendedName>
</protein>
<keyword evidence="5" id="KW-1185">Reference proteome</keyword>
<feature type="compositionally biased region" description="Basic and acidic residues" evidence="2">
    <location>
        <begin position="519"/>
        <end position="535"/>
    </location>
</feature>
<feature type="region of interest" description="Disordered" evidence="2">
    <location>
        <begin position="872"/>
        <end position="898"/>
    </location>
</feature>
<feature type="compositionally biased region" description="Low complexity" evidence="2">
    <location>
        <begin position="743"/>
        <end position="755"/>
    </location>
</feature>
<feature type="region of interest" description="Disordered" evidence="2">
    <location>
        <begin position="172"/>
        <end position="203"/>
    </location>
</feature>
<feature type="compositionally biased region" description="Polar residues" evidence="2">
    <location>
        <begin position="795"/>
        <end position="804"/>
    </location>
</feature>
<feature type="region of interest" description="Disordered" evidence="2">
    <location>
        <begin position="1"/>
        <end position="20"/>
    </location>
</feature>
<feature type="compositionally biased region" description="Low complexity" evidence="2">
    <location>
        <begin position="559"/>
        <end position="574"/>
    </location>
</feature>
<feature type="compositionally biased region" description="Polar residues" evidence="2">
    <location>
        <begin position="621"/>
        <end position="631"/>
    </location>
</feature>
<feature type="region of interest" description="Disordered" evidence="2">
    <location>
        <begin position="512"/>
        <end position="655"/>
    </location>
</feature>
<dbReference type="PROSITE" id="PS50158">
    <property type="entry name" value="ZF_CCHC"/>
    <property type="match status" value="1"/>
</dbReference>
<dbReference type="InterPro" id="IPR036875">
    <property type="entry name" value="Znf_CCHC_sf"/>
</dbReference>
<dbReference type="PANTHER" id="PTHR46939:SF1">
    <property type="entry name" value="ZINC FINGER CCHC DOMAIN-CONTAINING PROTEIN 2"/>
    <property type="match status" value="1"/>
</dbReference>
<proteinExistence type="predicted"/>
<feature type="compositionally biased region" description="Polar residues" evidence="2">
    <location>
        <begin position="188"/>
        <end position="199"/>
    </location>
</feature>
<feature type="region of interest" description="Disordered" evidence="2">
    <location>
        <begin position="450"/>
        <end position="479"/>
    </location>
</feature>
<organism evidence="4 5">
    <name type="scientific">Coilia grayii</name>
    <name type="common">Gray's grenadier anchovy</name>
    <dbReference type="NCBI Taxonomy" id="363190"/>
    <lineage>
        <taxon>Eukaryota</taxon>
        <taxon>Metazoa</taxon>
        <taxon>Chordata</taxon>
        <taxon>Craniata</taxon>
        <taxon>Vertebrata</taxon>
        <taxon>Euteleostomi</taxon>
        <taxon>Actinopterygii</taxon>
        <taxon>Neopterygii</taxon>
        <taxon>Teleostei</taxon>
        <taxon>Clupei</taxon>
        <taxon>Clupeiformes</taxon>
        <taxon>Clupeoidei</taxon>
        <taxon>Engraulidae</taxon>
        <taxon>Coilinae</taxon>
        <taxon>Coilia</taxon>
    </lineage>
</organism>
<dbReference type="SMART" id="SM00343">
    <property type="entry name" value="ZnF_C2HC"/>
    <property type="match status" value="1"/>
</dbReference>
<dbReference type="Pfam" id="PF26034">
    <property type="entry name" value="PHAT_SMAUG"/>
    <property type="match status" value="1"/>
</dbReference>
<feature type="compositionally biased region" description="Acidic residues" evidence="2">
    <location>
        <begin position="586"/>
        <end position="598"/>
    </location>
</feature>
<dbReference type="InterPro" id="IPR057327">
    <property type="entry name" value="Vts1_dom"/>
</dbReference>
<dbReference type="Pfam" id="PF00098">
    <property type="entry name" value="zf-CCHC"/>
    <property type="match status" value="1"/>
</dbReference>
<feature type="compositionally biased region" description="Low complexity" evidence="2">
    <location>
        <begin position="882"/>
        <end position="893"/>
    </location>
</feature>
<dbReference type="InterPro" id="IPR042793">
    <property type="entry name" value="ZCCHC2"/>
</dbReference>